<feature type="transmembrane region" description="Helical" evidence="1">
    <location>
        <begin position="52"/>
        <end position="73"/>
    </location>
</feature>
<dbReference type="EMBL" id="JALLPJ020001180">
    <property type="protein sequence ID" value="KAL3774756.1"/>
    <property type="molecule type" value="Genomic_DNA"/>
</dbReference>
<evidence type="ECO:0000313" key="2">
    <source>
        <dbReference type="EMBL" id="KAL3774756.1"/>
    </source>
</evidence>
<dbReference type="AlphaFoldDB" id="A0ABD3NJL4"/>
<keyword evidence="1" id="KW-1133">Transmembrane helix</keyword>
<evidence type="ECO:0000256" key="1">
    <source>
        <dbReference type="SAM" id="Phobius"/>
    </source>
</evidence>
<protein>
    <submittedName>
        <fullName evidence="2">Uncharacterized protein</fullName>
    </submittedName>
</protein>
<sequence>MPFAATAIKAAQSSAQTVLQRRAIQCSFSSVFHIRNANGGKMTQESREAERIFTRAVAWPLGVMGLLGGAAFLKREFIDDS</sequence>
<gene>
    <name evidence="2" type="ORF">ACHAWO_012081</name>
</gene>
<accession>A0ABD3NJL4</accession>
<evidence type="ECO:0000313" key="3">
    <source>
        <dbReference type="Proteomes" id="UP001530400"/>
    </source>
</evidence>
<reference evidence="2 3" key="1">
    <citation type="submission" date="2024-10" db="EMBL/GenBank/DDBJ databases">
        <title>Updated reference genomes for cyclostephanoid diatoms.</title>
        <authorList>
            <person name="Roberts W.R."/>
            <person name="Alverson A.J."/>
        </authorList>
    </citation>
    <scope>NUCLEOTIDE SEQUENCE [LARGE SCALE GENOMIC DNA]</scope>
    <source>
        <strain evidence="2 3">AJA010-31</strain>
    </source>
</reference>
<proteinExistence type="predicted"/>
<name>A0ABD3NJL4_9STRA</name>
<dbReference type="Proteomes" id="UP001530400">
    <property type="component" value="Unassembled WGS sequence"/>
</dbReference>
<keyword evidence="1" id="KW-0472">Membrane</keyword>
<keyword evidence="3" id="KW-1185">Reference proteome</keyword>
<organism evidence="2 3">
    <name type="scientific">Cyclotella atomus</name>
    <dbReference type="NCBI Taxonomy" id="382360"/>
    <lineage>
        <taxon>Eukaryota</taxon>
        <taxon>Sar</taxon>
        <taxon>Stramenopiles</taxon>
        <taxon>Ochrophyta</taxon>
        <taxon>Bacillariophyta</taxon>
        <taxon>Coscinodiscophyceae</taxon>
        <taxon>Thalassiosirophycidae</taxon>
        <taxon>Stephanodiscales</taxon>
        <taxon>Stephanodiscaceae</taxon>
        <taxon>Cyclotella</taxon>
    </lineage>
</organism>
<comment type="caution">
    <text evidence="2">The sequence shown here is derived from an EMBL/GenBank/DDBJ whole genome shotgun (WGS) entry which is preliminary data.</text>
</comment>
<keyword evidence="1" id="KW-0812">Transmembrane</keyword>